<proteinExistence type="inferred from homology"/>
<dbReference type="Pfam" id="PF00797">
    <property type="entry name" value="Acetyltransf_2"/>
    <property type="match status" value="1"/>
</dbReference>
<dbReference type="Proteomes" id="UP000503088">
    <property type="component" value="Chromosome"/>
</dbReference>
<sequence>MSEQYRHHHQTSPDSHFTQKSICSLATETGRISLSDDHLIITEDGEKRNIPIHSSTERTEWLRKVFKIVL</sequence>
<dbReference type="SUPFAM" id="SSF54001">
    <property type="entry name" value="Cysteine proteinases"/>
    <property type="match status" value="1"/>
</dbReference>
<organism evidence="2 3">
    <name type="scientific">Kroppenstedtia pulmonis</name>
    <dbReference type="NCBI Taxonomy" id="1380685"/>
    <lineage>
        <taxon>Bacteria</taxon>
        <taxon>Bacillati</taxon>
        <taxon>Bacillota</taxon>
        <taxon>Bacilli</taxon>
        <taxon>Bacillales</taxon>
        <taxon>Thermoactinomycetaceae</taxon>
        <taxon>Kroppenstedtia</taxon>
    </lineage>
</organism>
<dbReference type="Gene3D" id="3.30.2140.10">
    <property type="entry name" value="Arylamine N-acetyltransferase"/>
    <property type="match status" value="1"/>
</dbReference>
<dbReference type="GO" id="GO:0016407">
    <property type="term" value="F:acetyltransferase activity"/>
    <property type="evidence" value="ECO:0007669"/>
    <property type="project" value="InterPro"/>
</dbReference>
<dbReference type="InterPro" id="IPR001447">
    <property type="entry name" value="Arylamine_N-AcTrfase"/>
</dbReference>
<keyword evidence="3" id="KW-1185">Reference proteome</keyword>
<reference evidence="2 3" key="1">
    <citation type="submission" date="2020-01" db="EMBL/GenBank/DDBJ databases">
        <authorList>
            <person name="Gulvik C.A."/>
            <person name="Batra D.G."/>
        </authorList>
    </citation>
    <scope>NUCLEOTIDE SEQUENCE [LARGE SCALE GENOMIC DNA]</scope>
    <source>
        <strain evidence="2 3">W9323</strain>
    </source>
</reference>
<accession>A0A7D3XRQ2</accession>
<name>A0A7D3XRQ2_9BACL</name>
<gene>
    <name evidence="2" type="ORF">GXN76_08010</name>
</gene>
<dbReference type="AlphaFoldDB" id="A0A7D3XRQ2"/>
<dbReference type="InterPro" id="IPR038765">
    <property type="entry name" value="Papain-like_cys_pep_sf"/>
</dbReference>
<dbReference type="KEGG" id="kpul:GXN76_08010"/>
<keyword evidence="2" id="KW-0808">Transferase</keyword>
<protein>
    <submittedName>
        <fullName evidence="2">Arylamine N-acetyltransferase</fullName>
    </submittedName>
</protein>
<comment type="similarity">
    <text evidence="1">Belongs to the arylamine N-acetyltransferase family.</text>
</comment>
<dbReference type="EMBL" id="CP048104">
    <property type="protein sequence ID" value="QKG84428.1"/>
    <property type="molecule type" value="Genomic_DNA"/>
</dbReference>
<evidence type="ECO:0000256" key="1">
    <source>
        <dbReference type="ARBA" id="ARBA00006547"/>
    </source>
</evidence>
<evidence type="ECO:0000313" key="3">
    <source>
        <dbReference type="Proteomes" id="UP000503088"/>
    </source>
</evidence>
<evidence type="ECO:0000313" key="2">
    <source>
        <dbReference type="EMBL" id="QKG84428.1"/>
    </source>
</evidence>
<dbReference type="RefSeq" id="WP_173222105.1">
    <property type="nucleotide sequence ID" value="NZ_CP048104.1"/>
</dbReference>